<evidence type="ECO:0000313" key="3">
    <source>
        <dbReference type="Proteomes" id="UP000542125"/>
    </source>
</evidence>
<dbReference type="AlphaFoldDB" id="A0A7Y9IZV5"/>
<comment type="caution">
    <text evidence="2">The sequence shown here is derived from an EMBL/GenBank/DDBJ whole genome shotgun (WGS) entry which is preliminary data.</text>
</comment>
<keyword evidence="3" id="KW-1185">Reference proteome</keyword>
<name>A0A7Y9IZV5_9BURK</name>
<feature type="domain" description="DUF5916" evidence="1">
    <location>
        <begin position="289"/>
        <end position="353"/>
    </location>
</feature>
<dbReference type="InterPro" id="IPR045670">
    <property type="entry name" value="DUF5916"/>
</dbReference>
<organism evidence="2 3">
    <name type="scientific">Pigmentiphaga litoralis</name>
    <dbReference type="NCBI Taxonomy" id="516702"/>
    <lineage>
        <taxon>Bacteria</taxon>
        <taxon>Pseudomonadati</taxon>
        <taxon>Pseudomonadota</taxon>
        <taxon>Betaproteobacteria</taxon>
        <taxon>Burkholderiales</taxon>
        <taxon>Alcaligenaceae</taxon>
        <taxon>Pigmentiphaga</taxon>
    </lineage>
</organism>
<evidence type="ECO:0000259" key="1">
    <source>
        <dbReference type="Pfam" id="PF19313"/>
    </source>
</evidence>
<accession>A0A7Y9IZV5</accession>
<sequence length="746" mass="80654">MPSVLLPAAHRLDPFSPTDAIAFPSLVNAPVIDQFIQVAPRAGVAPTRRTELRVAHDGRTLYLRIDAWDPAPSTVVAQQMRRDVEGMLKEDQVTVVIDPDGDGRNGFLFVVNANGAQFDALVFDGGQMRFDWDARWVSRARVGPEGWHADLAIPLSVFGRRRSGGQGADEGFGYPHAVDEPVSSASATVTPGLPPTWRLNAERWMPNGSERVRLAGIQPDKFVYSLGDALPMPAIVAEQDGLGVRVKASVRGTAESSGASGTGRAQRAVAPGLEAFHESAAGLRSTLALNVDFGDAEADERKVNLTRFELFRPEKRAFFLQDAGRFSFGGLVETAVIPYYSRRIGLDASGRPRSLDAGVKLSGAVAGFDLGVFGTRVAGGPVAPGEPGQRSADVAVVRVARALDARHRVGVLGTRGNPDGTSGSRLWGVDYQFRDTDFSPLGRAASSSGKTLETHAWTQRSENPVVGAGQAWGASVQYPNVGPTGNAEVQRIDAGFLPALGYLAEAGVTRGKGEIGWWHRTRKGADMIPGVDWSFRRKPGGVESSVVINPEMAYTTPAGDTAMAEVFMETDTVAAPFAPVPGVTVDRGRYAWRYLYAYLETAPSRPLSAEAQWRGGGYYDGRRDDQSVTLAWQPSPTWGARIGMARNAIRLPSGAFTVRMATFRMDHTPSTRRSESVLLQWDNVSNRLGISARARWLWTAQREVIVSVDRLGYVGADGHASADQALGRQMRANETRAMVKLVWYLE</sequence>
<dbReference type="CDD" id="cd09618">
    <property type="entry name" value="CBM9_like_2"/>
    <property type="match status" value="1"/>
</dbReference>
<dbReference type="RefSeq" id="WP_218863553.1">
    <property type="nucleotide sequence ID" value="NZ_JACBYR010000002.1"/>
</dbReference>
<evidence type="ECO:0000313" key="2">
    <source>
        <dbReference type="EMBL" id="NYE85114.1"/>
    </source>
</evidence>
<gene>
    <name evidence="2" type="ORF">FHW18_004421</name>
</gene>
<protein>
    <recommendedName>
        <fullName evidence="1">DUF5916 domain-containing protein</fullName>
    </recommendedName>
</protein>
<proteinExistence type="predicted"/>
<reference evidence="2 3" key="1">
    <citation type="submission" date="2020-07" db="EMBL/GenBank/DDBJ databases">
        <title>Genomic Encyclopedia of Type Strains, Phase IV (KMG-V): Genome sequencing to study the core and pangenomes of soil and plant-associated prokaryotes.</title>
        <authorList>
            <person name="Whitman W."/>
        </authorList>
    </citation>
    <scope>NUCLEOTIDE SEQUENCE [LARGE SCALE GENOMIC DNA]</scope>
    <source>
        <strain evidence="2 3">SAS40</strain>
    </source>
</reference>
<dbReference type="Pfam" id="PF19313">
    <property type="entry name" value="DUF5916"/>
    <property type="match status" value="1"/>
</dbReference>
<dbReference type="Gene3D" id="2.60.40.1190">
    <property type="match status" value="1"/>
</dbReference>
<dbReference type="SUPFAM" id="SSF49344">
    <property type="entry name" value="CBD9-like"/>
    <property type="match status" value="1"/>
</dbReference>
<dbReference type="EMBL" id="JACBYR010000002">
    <property type="protein sequence ID" value="NYE85114.1"/>
    <property type="molecule type" value="Genomic_DNA"/>
</dbReference>
<dbReference type="Proteomes" id="UP000542125">
    <property type="component" value="Unassembled WGS sequence"/>
</dbReference>